<dbReference type="InterPro" id="IPR037053">
    <property type="entry name" value="Phage_tail_collar_dom_sf"/>
</dbReference>
<feature type="domain" description="Phage tail collar" evidence="1">
    <location>
        <begin position="46"/>
        <end position="103"/>
    </location>
</feature>
<dbReference type="SUPFAM" id="SSF88874">
    <property type="entry name" value="Receptor-binding domain of short tail fibre protein gp12"/>
    <property type="match status" value="1"/>
</dbReference>
<reference evidence="2" key="1">
    <citation type="journal article" date="2019" name="ISME J.">
        <title>Cobaviruses - a new globally distributed phage group infecting Rhodobacteraceae in marine ecosystems.</title>
        <authorList>
            <person name="Bischoff V."/>
            <person name="Bunk B."/>
            <person name="Meier-Kolthoff J.P."/>
            <person name="Sproer C."/>
            <person name="Poehlein A."/>
            <person name="Dogs M."/>
            <person name="Nguyen M."/>
            <person name="Petersen J."/>
            <person name="Daniel R."/>
            <person name="Overmann J."/>
            <person name="Goker M."/>
            <person name="Simon M."/>
            <person name="Brinkhoff T."/>
            <person name="Moraru C."/>
        </authorList>
    </citation>
    <scope>NUCLEOTIDE SEQUENCE</scope>
</reference>
<dbReference type="Proteomes" id="UP000272148">
    <property type="component" value="Segment"/>
</dbReference>
<dbReference type="Pfam" id="PF07484">
    <property type="entry name" value="Collar"/>
    <property type="match status" value="1"/>
</dbReference>
<evidence type="ECO:0000259" key="1">
    <source>
        <dbReference type="Pfam" id="PF07484"/>
    </source>
</evidence>
<dbReference type="Gene3D" id="3.90.1340.10">
    <property type="entry name" value="Phage tail collar domain"/>
    <property type="match status" value="1"/>
</dbReference>
<evidence type="ECO:0000313" key="2">
    <source>
        <dbReference type="EMBL" id="AYP28010.1"/>
    </source>
</evidence>
<organism evidence="2">
    <name type="scientific">Lentibacter phage vB_LenP_ICBM3</name>
    <dbReference type="NCBI Taxonomy" id="2301530"/>
    <lineage>
        <taxon>Viruses</taxon>
        <taxon>Duplodnaviria</taxon>
        <taxon>Heunggongvirae</taxon>
        <taxon>Uroviricota</taxon>
        <taxon>Caudoviricetes</taxon>
        <taxon>Zobellviridae</taxon>
        <taxon>Cobavirinae</taxon>
        <taxon>Siovirus</taxon>
        <taxon>Siovirus germanense</taxon>
    </lineage>
</organism>
<accession>A0A3G2YR84</accession>
<dbReference type="InterPro" id="IPR011083">
    <property type="entry name" value="Phage_tail_collar_dom"/>
</dbReference>
<protein>
    <recommendedName>
        <fullName evidence="1">Phage tail collar domain-containing protein</fullName>
    </recommendedName>
</protein>
<sequence>MSKISLSSNASGTGVITIASPNSNTNRTITLPDADGEISLGGTPVGTLIYFAASTPPTGFVKANGAAVSRTTYADLFAVIGTTWGVGDGSTTFNLPDLRGEFVRGWDDARGVDSGRSFASAQADELESHRHRVWGLAGGPIAIVGSQTRSFMGGQSGGWTDGYGGNHIEDTGGTETRPRNIAALACIKY</sequence>
<name>A0A3G2YR84_9CAUD</name>
<dbReference type="EMBL" id="MF431615">
    <property type="protein sequence ID" value="AYP28010.1"/>
    <property type="molecule type" value="Genomic_DNA"/>
</dbReference>
<proteinExistence type="predicted"/>